<evidence type="ECO:0000313" key="5">
    <source>
        <dbReference type="Proteomes" id="UP000323521"/>
    </source>
</evidence>
<dbReference type="GO" id="GO:0006750">
    <property type="term" value="P:glutathione biosynthetic process"/>
    <property type="evidence" value="ECO:0007669"/>
    <property type="project" value="InterPro"/>
</dbReference>
<evidence type="ECO:0000313" key="4">
    <source>
        <dbReference type="EMBL" id="ATW23619.1"/>
    </source>
</evidence>
<gene>
    <name evidence="4" type="ORF">DCMF_01325</name>
</gene>
<dbReference type="Gene3D" id="3.30.590.20">
    <property type="match status" value="1"/>
</dbReference>
<proteinExistence type="predicted"/>
<keyword evidence="2" id="KW-0547">Nucleotide-binding</keyword>
<dbReference type="InterPro" id="IPR014746">
    <property type="entry name" value="Gln_synth/guanido_kin_cat_dom"/>
</dbReference>
<dbReference type="Proteomes" id="UP000323521">
    <property type="component" value="Chromosome"/>
</dbReference>
<evidence type="ECO:0000256" key="2">
    <source>
        <dbReference type="ARBA" id="ARBA00022741"/>
    </source>
</evidence>
<dbReference type="PANTHER" id="PTHR34378">
    <property type="entry name" value="GLUTAMATE--CYSTEINE LIGASE, CHLOROPLASTIC"/>
    <property type="match status" value="1"/>
</dbReference>
<dbReference type="SUPFAM" id="SSF55931">
    <property type="entry name" value="Glutamine synthetase/guanido kinase"/>
    <property type="match status" value="1"/>
</dbReference>
<dbReference type="InterPro" id="IPR035434">
    <property type="entry name" value="GCL_bact_plant"/>
</dbReference>
<dbReference type="OrthoDB" id="150227at2"/>
<keyword evidence="5" id="KW-1185">Reference proteome</keyword>
<reference evidence="4 5" key="1">
    <citation type="submission" date="2016-10" db="EMBL/GenBank/DDBJ databases">
        <title>Complete Genome Sequence of Peptococcaceae strain DCMF.</title>
        <authorList>
            <person name="Edwards R.J."/>
            <person name="Holland S.I."/>
            <person name="Deshpande N.P."/>
            <person name="Wong Y.K."/>
            <person name="Ertan H."/>
            <person name="Manefield M."/>
            <person name="Russell T.L."/>
            <person name="Lee M.J."/>
        </authorList>
    </citation>
    <scope>NUCLEOTIDE SEQUENCE [LARGE SCALE GENOMIC DNA]</scope>
    <source>
        <strain evidence="4 5">DCMF</strain>
    </source>
</reference>
<dbReference type="GO" id="GO:0005524">
    <property type="term" value="F:ATP binding"/>
    <property type="evidence" value="ECO:0007669"/>
    <property type="project" value="UniProtKB-KW"/>
</dbReference>
<keyword evidence="3" id="KW-0067">ATP-binding</keyword>
<protein>
    <recommendedName>
        <fullName evidence="6">Glutamate--cysteine ligase</fullName>
    </recommendedName>
</protein>
<organism evidence="4 5">
    <name type="scientific">Formimonas warabiya</name>
    <dbReference type="NCBI Taxonomy" id="1761012"/>
    <lineage>
        <taxon>Bacteria</taxon>
        <taxon>Bacillati</taxon>
        <taxon>Bacillota</taxon>
        <taxon>Clostridia</taxon>
        <taxon>Eubacteriales</taxon>
        <taxon>Peptococcaceae</taxon>
        <taxon>Candidatus Formimonas</taxon>
    </lineage>
</organism>
<dbReference type="EMBL" id="CP017634">
    <property type="protein sequence ID" value="ATW23619.1"/>
    <property type="molecule type" value="Genomic_DNA"/>
</dbReference>
<dbReference type="PANTHER" id="PTHR34378:SF1">
    <property type="entry name" value="GLUTAMATE--CYSTEINE LIGASE, CHLOROPLASTIC"/>
    <property type="match status" value="1"/>
</dbReference>
<dbReference type="GO" id="GO:0004357">
    <property type="term" value="F:glutamate-cysteine ligase activity"/>
    <property type="evidence" value="ECO:0007669"/>
    <property type="project" value="InterPro"/>
</dbReference>
<evidence type="ECO:0000256" key="3">
    <source>
        <dbReference type="ARBA" id="ARBA00022840"/>
    </source>
</evidence>
<name>A0A3G1KMG8_FORW1</name>
<keyword evidence="1" id="KW-0436">Ligase</keyword>
<evidence type="ECO:0000256" key="1">
    <source>
        <dbReference type="ARBA" id="ARBA00022598"/>
    </source>
</evidence>
<evidence type="ECO:0008006" key="6">
    <source>
        <dbReference type="Google" id="ProtNLM"/>
    </source>
</evidence>
<dbReference type="KEGG" id="fwa:DCMF_01325"/>
<dbReference type="RefSeq" id="WP_148132768.1">
    <property type="nucleotide sequence ID" value="NZ_CP017634.1"/>
</dbReference>
<sequence length="453" mass="51786">MNNRAEELIYDHFIDKFLGKTEQCVGVEIELPVLNLARQPVEPEFSQAMVDLLVHRFQFRPTGFTLEGFPSEAVNDKGDVFSFETSFNTIEFSMGKERSVIEIADRFYPYLRALKELEKSHHHLICGMGTNPYAEYADSKPLHTPALTAKSQFLKKFTTHHDGEIFHAFSAATQTHLDVRLPDLPNRLNLLGKLAFADGILFANSLPFPYGQTGAWKAKLPLSLVQEMGDHTLCFRDTLWRLCEAPNTAAYDQDYRSIEDVAGHLMDLKIFLVSDGNDGFRPIRPVKFSDYFQDQDKPEQDVLCFRSLEPIAVSKHGTIEIRHTCTQPLSEIFIPTAFYTGISENYGEAAELVQEFWRENKIAMTNSELRCQAVHQGRIAPPENMHYFMKNLVTISWEGLKKRNFGEEKYLAHLIQADDLMECPAKRQLRLLQEGLTYQEIILAYSAVDTCKN</sequence>
<accession>A0A3G1KMG8</accession>
<dbReference type="AlphaFoldDB" id="A0A3G1KMG8"/>